<dbReference type="Gene3D" id="3.10.580.10">
    <property type="entry name" value="CBS-domain"/>
    <property type="match status" value="1"/>
</dbReference>
<sequence>MKVRDLMTRDVVTLEAGENLLLADDVMRLGRIRHLPVVENGRLVGLISHRDILQASVSSLAGLSRAEDASIKKSIPAREVMKREVTTIGPDEPALVACSIVLDRKLGCLPVVDAEGALVGIVTEADFVELARRYLEQLRD</sequence>
<gene>
    <name evidence="4" type="ORF">AKJ08_3691</name>
</gene>
<evidence type="ECO:0000313" key="5">
    <source>
        <dbReference type="Proteomes" id="UP000055590"/>
    </source>
</evidence>
<accession>A0A0K1PJM1</accession>
<dbReference type="PANTHER" id="PTHR43080:SF2">
    <property type="entry name" value="CBS DOMAIN-CONTAINING PROTEIN"/>
    <property type="match status" value="1"/>
</dbReference>
<dbReference type="CDD" id="cd04584">
    <property type="entry name" value="CBS_pair_AcuB_like"/>
    <property type="match status" value="1"/>
</dbReference>
<feature type="domain" description="CBS" evidence="3">
    <location>
        <begin position="7"/>
        <end position="62"/>
    </location>
</feature>
<keyword evidence="5" id="KW-1185">Reference proteome</keyword>
<dbReference type="InterPro" id="IPR000644">
    <property type="entry name" value="CBS_dom"/>
</dbReference>
<dbReference type="RefSeq" id="WP_050727349.1">
    <property type="nucleotide sequence ID" value="NZ_CP012332.1"/>
</dbReference>
<feature type="domain" description="CBS" evidence="3">
    <location>
        <begin position="81"/>
        <end position="140"/>
    </location>
</feature>
<evidence type="ECO:0000256" key="2">
    <source>
        <dbReference type="PROSITE-ProRule" id="PRU00703"/>
    </source>
</evidence>
<name>A0A0K1PJM1_9BACT</name>
<dbReference type="KEGG" id="vin:AKJ08_3691"/>
<dbReference type="STRING" id="1391653.AKJ08_3691"/>
<evidence type="ECO:0000313" key="4">
    <source>
        <dbReference type="EMBL" id="AKU93304.1"/>
    </source>
</evidence>
<dbReference type="InterPro" id="IPR051257">
    <property type="entry name" value="Diverse_CBS-Domain"/>
</dbReference>
<dbReference type="Proteomes" id="UP000055590">
    <property type="component" value="Chromosome"/>
</dbReference>
<dbReference type="EMBL" id="CP012332">
    <property type="protein sequence ID" value="AKU93304.1"/>
    <property type="molecule type" value="Genomic_DNA"/>
</dbReference>
<dbReference type="InterPro" id="IPR046342">
    <property type="entry name" value="CBS_dom_sf"/>
</dbReference>
<dbReference type="SUPFAM" id="SSF54631">
    <property type="entry name" value="CBS-domain pair"/>
    <property type="match status" value="1"/>
</dbReference>
<dbReference type="AlphaFoldDB" id="A0A0K1PJM1"/>
<dbReference type="PATRIC" id="fig|1391653.3.peg.3852"/>
<keyword evidence="1 2" id="KW-0129">CBS domain</keyword>
<organism evidence="4 5">
    <name type="scientific">Vulgatibacter incomptus</name>
    <dbReference type="NCBI Taxonomy" id="1391653"/>
    <lineage>
        <taxon>Bacteria</taxon>
        <taxon>Pseudomonadati</taxon>
        <taxon>Myxococcota</taxon>
        <taxon>Myxococcia</taxon>
        <taxon>Myxococcales</taxon>
        <taxon>Cystobacterineae</taxon>
        <taxon>Vulgatibacteraceae</taxon>
        <taxon>Vulgatibacter</taxon>
    </lineage>
</organism>
<dbReference type="SMART" id="SM00116">
    <property type="entry name" value="CBS"/>
    <property type="match status" value="2"/>
</dbReference>
<dbReference type="PANTHER" id="PTHR43080">
    <property type="entry name" value="CBS DOMAIN-CONTAINING PROTEIN CBSX3, MITOCHONDRIAL"/>
    <property type="match status" value="1"/>
</dbReference>
<dbReference type="PROSITE" id="PS51371">
    <property type="entry name" value="CBS"/>
    <property type="match status" value="2"/>
</dbReference>
<evidence type="ECO:0000259" key="3">
    <source>
        <dbReference type="PROSITE" id="PS51371"/>
    </source>
</evidence>
<dbReference type="Pfam" id="PF00571">
    <property type="entry name" value="CBS"/>
    <property type="match status" value="2"/>
</dbReference>
<reference evidence="4 5" key="1">
    <citation type="submission" date="2015-08" db="EMBL/GenBank/DDBJ databases">
        <authorList>
            <person name="Babu N.S."/>
            <person name="Beckwith C.J."/>
            <person name="Beseler K.G."/>
            <person name="Brison A."/>
            <person name="Carone J.V."/>
            <person name="Caskin T.P."/>
            <person name="Diamond M."/>
            <person name="Durham M.E."/>
            <person name="Foxe J.M."/>
            <person name="Go M."/>
            <person name="Henderson B.A."/>
            <person name="Jones I.B."/>
            <person name="McGettigan J.A."/>
            <person name="Micheletti S.J."/>
            <person name="Nasrallah M.E."/>
            <person name="Ortiz D."/>
            <person name="Piller C.R."/>
            <person name="Privatt S.R."/>
            <person name="Schneider S.L."/>
            <person name="Sharp S."/>
            <person name="Smith T.C."/>
            <person name="Stanton J.D."/>
            <person name="Ullery H.E."/>
            <person name="Wilson R.J."/>
            <person name="Serrano M.G."/>
            <person name="Buck G."/>
            <person name="Lee V."/>
            <person name="Wang Y."/>
            <person name="Carvalho R."/>
            <person name="Voegtly L."/>
            <person name="Shi R."/>
            <person name="Duckworth R."/>
            <person name="Johnson A."/>
            <person name="Loviza R."/>
            <person name="Walstead R."/>
            <person name="Shah Z."/>
            <person name="Kiflezghi M."/>
            <person name="Wade K."/>
            <person name="Ball S.L."/>
            <person name="Bradley K.W."/>
            <person name="Asai D.J."/>
            <person name="Bowman C.A."/>
            <person name="Russell D.A."/>
            <person name="Pope W.H."/>
            <person name="Jacobs-Sera D."/>
            <person name="Hendrix R.W."/>
            <person name="Hatfull G.F."/>
        </authorList>
    </citation>
    <scope>NUCLEOTIDE SEQUENCE [LARGE SCALE GENOMIC DNA]</scope>
    <source>
        <strain evidence="4 5">DSM 27710</strain>
    </source>
</reference>
<evidence type="ECO:0000256" key="1">
    <source>
        <dbReference type="ARBA" id="ARBA00023122"/>
    </source>
</evidence>
<proteinExistence type="predicted"/>
<protein>
    <submittedName>
        <fullName evidence="4">CBS domain protein</fullName>
    </submittedName>
</protein>